<dbReference type="Proteomes" id="UP000224567">
    <property type="component" value="Unassembled WGS sequence"/>
</dbReference>
<gene>
    <name evidence="2" type="ORF">CQW23_24671</name>
</gene>
<name>A0A2G2VVJ0_CAPBA</name>
<evidence type="ECO:0000256" key="1">
    <source>
        <dbReference type="SAM" id="MobiDB-lite"/>
    </source>
</evidence>
<dbReference type="EMBL" id="MLFT02000010">
    <property type="protein sequence ID" value="PHT36971.1"/>
    <property type="molecule type" value="Genomic_DNA"/>
</dbReference>
<organism evidence="2 3">
    <name type="scientific">Capsicum baccatum</name>
    <name type="common">Peruvian pepper</name>
    <dbReference type="NCBI Taxonomy" id="33114"/>
    <lineage>
        <taxon>Eukaryota</taxon>
        <taxon>Viridiplantae</taxon>
        <taxon>Streptophyta</taxon>
        <taxon>Embryophyta</taxon>
        <taxon>Tracheophyta</taxon>
        <taxon>Spermatophyta</taxon>
        <taxon>Magnoliopsida</taxon>
        <taxon>eudicotyledons</taxon>
        <taxon>Gunneridae</taxon>
        <taxon>Pentapetalae</taxon>
        <taxon>asterids</taxon>
        <taxon>lamiids</taxon>
        <taxon>Solanales</taxon>
        <taxon>Solanaceae</taxon>
        <taxon>Solanoideae</taxon>
        <taxon>Capsiceae</taxon>
        <taxon>Capsicum</taxon>
    </lineage>
</organism>
<keyword evidence="3" id="KW-1185">Reference proteome</keyword>
<comment type="caution">
    <text evidence="2">The sequence shown here is derived from an EMBL/GenBank/DDBJ whole genome shotgun (WGS) entry which is preliminary data.</text>
</comment>
<accession>A0A2G2VVJ0</accession>
<protein>
    <submittedName>
        <fullName evidence="2">Uncharacterized protein</fullName>
    </submittedName>
</protein>
<dbReference type="PANTHER" id="PTHR33022">
    <property type="entry name" value="DUF1985 DOMAIN-CONTAINING PROTEIN"/>
    <property type="match status" value="1"/>
</dbReference>
<dbReference type="PANTHER" id="PTHR33022:SF13">
    <property type="entry name" value="UBIQUITIN-LIKE PROTEASE FAMILY PROFILE DOMAIN-CONTAINING PROTEIN"/>
    <property type="match status" value="1"/>
</dbReference>
<evidence type="ECO:0000313" key="3">
    <source>
        <dbReference type="Proteomes" id="UP000224567"/>
    </source>
</evidence>
<reference evidence="3" key="2">
    <citation type="journal article" date="2017" name="J. Anim. Genet.">
        <title>Multiple reference genome sequences of hot pepper reveal the massive evolution of plant disease resistance genes by retroduplication.</title>
        <authorList>
            <person name="Kim S."/>
            <person name="Park J."/>
            <person name="Yeom S.-I."/>
            <person name="Kim Y.-M."/>
            <person name="Seo E."/>
            <person name="Kim K.-T."/>
            <person name="Kim M.-S."/>
            <person name="Lee J.M."/>
            <person name="Cheong K."/>
            <person name="Shin H.-S."/>
            <person name="Kim S.-B."/>
            <person name="Han K."/>
            <person name="Lee J."/>
            <person name="Park M."/>
            <person name="Lee H.-A."/>
            <person name="Lee H.-Y."/>
            <person name="Lee Y."/>
            <person name="Oh S."/>
            <person name="Lee J.H."/>
            <person name="Choi E."/>
            <person name="Choi E."/>
            <person name="Lee S.E."/>
            <person name="Jeon J."/>
            <person name="Kim H."/>
            <person name="Choi G."/>
            <person name="Song H."/>
            <person name="Lee J."/>
            <person name="Lee S.-C."/>
            <person name="Kwon J.-K."/>
            <person name="Lee H.-Y."/>
            <person name="Koo N."/>
            <person name="Hong Y."/>
            <person name="Kim R.W."/>
            <person name="Kang W.-H."/>
            <person name="Huh J.H."/>
            <person name="Kang B.-C."/>
            <person name="Yang T.-J."/>
            <person name="Lee Y.-H."/>
            <person name="Bennetzen J.L."/>
            <person name="Choi D."/>
        </authorList>
    </citation>
    <scope>NUCLEOTIDE SEQUENCE [LARGE SCALE GENOMIC DNA]</scope>
    <source>
        <strain evidence="3">cv. PBC81</strain>
    </source>
</reference>
<sequence length="71" mass="7923">MSAYAEILSEGQQIHSYEFDAGTECAHYASLLWHYGMTKAKEGYTSDNEGPSRPGNSYLQTIDESELVTLE</sequence>
<feature type="compositionally biased region" description="Polar residues" evidence="1">
    <location>
        <begin position="45"/>
        <end position="62"/>
    </location>
</feature>
<evidence type="ECO:0000313" key="2">
    <source>
        <dbReference type="EMBL" id="PHT36971.1"/>
    </source>
</evidence>
<feature type="region of interest" description="Disordered" evidence="1">
    <location>
        <begin position="43"/>
        <end position="71"/>
    </location>
</feature>
<dbReference type="AlphaFoldDB" id="A0A2G2VVJ0"/>
<reference evidence="2 3" key="1">
    <citation type="journal article" date="2017" name="Genome Biol.">
        <title>New reference genome sequences of hot pepper reveal the massive evolution of plant disease-resistance genes by retroduplication.</title>
        <authorList>
            <person name="Kim S."/>
            <person name="Park J."/>
            <person name="Yeom S.I."/>
            <person name="Kim Y.M."/>
            <person name="Seo E."/>
            <person name="Kim K.T."/>
            <person name="Kim M.S."/>
            <person name="Lee J.M."/>
            <person name="Cheong K."/>
            <person name="Shin H.S."/>
            <person name="Kim S.B."/>
            <person name="Han K."/>
            <person name="Lee J."/>
            <person name="Park M."/>
            <person name="Lee H.A."/>
            <person name="Lee H.Y."/>
            <person name="Lee Y."/>
            <person name="Oh S."/>
            <person name="Lee J.H."/>
            <person name="Choi E."/>
            <person name="Choi E."/>
            <person name="Lee S.E."/>
            <person name="Jeon J."/>
            <person name="Kim H."/>
            <person name="Choi G."/>
            <person name="Song H."/>
            <person name="Lee J."/>
            <person name="Lee S.C."/>
            <person name="Kwon J.K."/>
            <person name="Lee H.Y."/>
            <person name="Koo N."/>
            <person name="Hong Y."/>
            <person name="Kim R.W."/>
            <person name="Kang W.H."/>
            <person name="Huh J.H."/>
            <person name="Kang B.C."/>
            <person name="Yang T.J."/>
            <person name="Lee Y.H."/>
            <person name="Bennetzen J.L."/>
            <person name="Choi D."/>
        </authorList>
    </citation>
    <scope>NUCLEOTIDE SEQUENCE [LARGE SCALE GENOMIC DNA]</scope>
    <source>
        <strain evidence="3">cv. PBC81</strain>
    </source>
</reference>
<proteinExistence type="predicted"/>